<sequence length="71" mass="8362">MLNSLIVIKPSKKLDNESQAIMKKTFHLPSSPSLAYPFGKFKQYYDLNLLLDVIFGDKLYCLYTHFYPHFE</sequence>
<proteinExistence type="predicted"/>
<dbReference type="Proteomes" id="UP000238916">
    <property type="component" value="Unassembled WGS sequence"/>
</dbReference>
<dbReference type="AlphaFoldDB" id="A0A2U3KNK6"/>
<evidence type="ECO:0000313" key="1">
    <source>
        <dbReference type="EMBL" id="SPF41248.1"/>
    </source>
</evidence>
<dbReference type="EMBL" id="OMOF01000165">
    <property type="protein sequence ID" value="SPF41248.1"/>
    <property type="molecule type" value="Genomic_DNA"/>
</dbReference>
<organism evidence="1 2">
    <name type="scientific">Candidatus Desulfosporosinus infrequens</name>
    <dbReference type="NCBI Taxonomy" id="2043169"/>
    <lineage>
        <taxon>Bacteria</taxon>
        <taxon>Bacillati</taxon>
        <taxon>Bacillota</taxon>
        <taxon>Clostridia</taxon>
        <taxon>Eubacteriales</taxon>
        <taxon>Desulfitobacteriaceae</taxon>
        <taxon>Desulfosporosinus</taxon>
    </lineage>
</organism>
<evidence type="ECO:0000313" key="2">
    <source>
        <dbReference type="Proteomes" id="UP000238916"/>
    </source>
</evidence>
<accession>A0A2U3KNK6</accession>
<protein>
    <submittedName>
        <fullName evidence="1">Uncharacterized protein</fullName>
    </submittedName>
</protein>
<name>A0A2U3KNK6_9FIRM</name>
<reference evidence="2" key="1">
    <citation type="submission" date="2018-02" db="EMBL/GenBank/DDBJ databases">
        <authorList>
            <person name="Hausmann B."/>
        </authorList>
    </citation>
    <scope>NUCLEOTIDE SEQUENCE [LARGE SCALE GENOMIC DNA]</scope>
    <source>
        <strain evidence="2">Peat soil MAG SbF1</strain>
    </source>
</reference>
<gene>
    <name evidence="1" type="ORF">SBF1_2470006</name>
</gene>